<reference evidence="2" key="1">
    <citation type="journal article" date="2015" name="Nature">
        <title>Complex archaea that bridge the gap between prokaryotes and eukaryotes.</title>
        <authorList>
            <person name="Spang A."/>
            <person name="Saw J.H."/>
            <person name="Jorgensen S.L."/>
            <person name="Zaremba-Niedzwiedzka K."/>
            <person name="Martijn J."/>
            <person name="Lind A.E."/>
            <person name="van Eijk R."/>
            <person name="Schleper C."/>
            <person name="Guy L."/>
            <person name="Ettema T.J."/>
        </authorList>
    </citation>
    <scope>NUCLEOTIDE SEQUENCE</scope>
</reference>
<evidence type="ECO:0000313" key="2">
    <source>
        <dbReference type="EMBL" id="KKM17498.1"/>
    </source>
</evidence>
<name>A0A0F9K5Z2_9ZZZZ</name>
<organism evidence="2">
    <name type="scientific">marine sediment metagenome</name>
    <dbReference type="NCBI Taxonomy" id="412755"/>
    <lineage>
        <taxon>unclassified sequences</taxon>
        <taxon>metagenomes</taxon>
        <taxon>ecological metagenomes</taxon>
    </lineage>
</organism>
<evidence type="ECO:0000256" key="1">
    <source>
        <dbReference type="SAM" id="MobiDB-lite"/>
    </source>
</evidence>
<gene>
    <name evidence="2" type="ORF">LCGC14_1675140</name>
</gene>
<dbReference type="AlphaFoldDB" id="A0A0F9K5Z2"/>
<comment type="caution">
    <text evidence="2">The sequence shown here is derived from an EMBL/GenBank/DDBJ whole genome shotgun (WGS) entry which is preliminary data.</text>
</comment>
<feature type="region of interest" description="Disordered" evidence="1">
    <location>
        <begin position="126"/>
        <end position="169"/>
    </location>
</feature>
<sequence>MPLRIRGLPPGEFMRNHLVAAGGIDYPQSMYKAYKNHLKAEGLEDGCSRASWSRYIWMANRIGLIQFDHAEAPTYWNAQVNGVEVPPDYVRESRPQAPSPRHYYRILDPTDPRWIRLEVSYRETIGFEAPPAAPRPAPKPPKEKAPPKPKPEPKPPRKVRVVTPKPPTAEEKVRPYEERVGLIVATLSELESSPSLELVAEIENSTLELAEDVIEVATKARGTEKTLLSNLTSRLLETLDDMPLLRSSVQRYLASTAAERERNMTSLRAAIRVVNENLTPLPGK</sequence>
<feature type="compositionally biased region" description="Basic and acidic residues" evidence="1">
    <location>
        <begin position="140"/>
        <end position="155"/>
    </location>
</feature>
<proteinExistence type="predicted"/>
<dbReference type="EMBL" id="LAZR01014435">
    <property type="protein sequence ID" value="KKM17498.1"/>
    <property type="molecule type" value="Genomic_DNA"/>
</dbReference>
<accession>A0A0F9K5Z2</accession>
<protein>
    <submittedName>
        <fullName evidence="2">Uncharacterized protein</fullName>
    </submittedName>
</protein>